<sequence>MLSSTVLLATLLYAGIGLVIFVVGFWLWDRLTPVDLWGEICKNQNVALGNLAAGIAIAIAIIIGAAIHG</sequence>
<evidence type="ECO:0000256" key="2">
    <source>
        <dbReference type="ARBA" id="ARBA00005779"/>
    </source>
</evidence>
<accession>A0A7H0LJH6</accession>
<dbReference type="Pfam" id="PF03994">
    <property type="entry name" value="DUF350"/>
    <property type="match status" value="1"/>
</dbReference>
<keyword evidence="4 7" id="KW-0812">Transmembrane</keyword>
<dbReference type="InterPro" id="IPR007140">
    <property type="entry name" value="DUF350"/>
</dbReference>
<evidence type="ECO:0000256" key="3">
    <source>
        <dbReference type="ARBA" id="ARBA00022475"/>
    </source>
</evidence>
<dbReference type="EMBL" id="CP061038">
    <property type="protein sequence ID" value="QNQ09829.1"/>
    <property type="molecule type" value="Genomic_DNA"/>
</dbReference>
<dbReference type="Proteomes" id="UP000516148">
    <property type="component" value="Chromosome"/>
</dbReference>
<proteinExistence type="inferred from homology"/>
<feature type="transmembrane region" description="Helical" evidence="7">
    <location>
        <begin position="7"/>
        <end position="28"/>
    </location>
</feature>
<dbReference type="RefSeq" id="WP_187762138.1">
    <property type="nucleotide sequence ID" value="NZ_CP061038.1"/>
</dbReference>
<keyword evidence="9" id="KW-1185">Reference proteome</keyword>
<comment type="similarity">
    <text evidence="2">Belongs to the UPF0719 family.</text>
</comment>
<keyword evidence="6 7" id="KW-0472">Membrane</keyword>
<evidence type="ECO:0000256" key="4">
    <source>
        <dbReference type="ARBA" id="ARBA00022692"/>
    </source>
</evidence>
<evidence type="ECO:0000256" key="6">
    <source>
        <dbReference type="ARBA" id="ARBA00023136"/>
    </source>
</evidence>
<evidence type="ECO:0000256" key="5">
    <source>
        <dbReference type="ARBA" id="ARBA00022989"/>
    </source>
</evidence>
<evidence type="ECO:0000313" key="9">
    <source>
        <dbReference type="Proteomes" id="UP000516148"/>
    </source>
</evidence>
<gene>
    <name evidence="8" type="ORF">H3Z74_00785</name>
</gene>
<feature type="transmembrane region" description="Helical" evidence="7">
    <location>
        <begin position="48"/>
        <end position="67"/>
    </location>
</feature>
<evidence type="ECO:0000313" key="8">
    <source>
        <dbReference type="EMBL" id="QNQ09829.1"/>
    </source>
</evidence>
<keyword evidence="5 7" id="KW-1133">Transmembrane helix</keyword>
<evidence type="ECO:0000256" key="1">
    <source>
        <dbReference type="ARBA" id="ARBA00004651"/>
    </source>
</evidence>
<name>A0A7H0LJH6_9SPHN</name>
<keyword evidence="3" id="KW-1003">Cell membrane</keyword>
<dbReference type="KEGG" id="spap:H3Z74_00785"/>
<reference evidence="8 9" key="1">
    <citation type="submission" date="2020-09" db="EMBL/GenBank/DDBJ databases">
        <title>Sphingomonas sp., a new species isolated from pork steak.</title>
        <authorList>
            <person name="Heidler von Heilborn D."/>
        </authorList>
    </citation>
    <scope>NUCLEOTIDE SEQUENCE [LARGE SCALE GENOMIC DNA]</scope>
    <source>
        <strain evidence="9">S8-3T</strain>
    </source>
</reference>
<dbReference type="AlphaFoldDB" id="A0A7H0LJH6"/>
<dbReference type="GO" id="GO:0005886">
    <property type="term" value="C:plasma membrane"/>
    <property type="evidence" value="ECO:0007669"/>
    <property type="project" value="UniProtKB-SubCell"/>
</dbReference>
<comment type="subcellular location">
    <subcellularLocation>
        <location evidence="1">Cell membrane</location>
        <topology evidence="1">Multi-pass membrane protein</topology>
    </subcellularLocation>
</comment>
<protein>
    <submittedName>
        <fullName evidence="8">DUF350 domain-containing protein</fullName>
    </submittedName>
</protein>
<evidence type="ECO:0000256" key="7">
    <source>
        <dbReference type="SAM" id="Phobius"/>
    </source>
</evidence>
<organism evidence="8 9">
    <name type="scientific">Sphingomonas alpina</name>
    <dbReference type="NCBI Taxonomy" id="653931"/>
    <lineage>
        <taxon>Bacteria</taxon>
        <taxon>Pseudomonadati</taxon>
        <taxon>Pseudomonadota</taxon>
        <taxon>Alphaproteobacteria</taxon>
        <taxon>Sphingomonadales</taxon>
        <taxon>Sphingomonadaceae</taxon>
        <taxon>Sphingomonas</taxon>
    </lineage>
</organism>